<evidence type="ECO:0000313" key="7">
    <source>
        <dbReference type="EMBL" id="MFD2112156.1"/>
    </source>
</evidence>
<reference evidence="8" key="1">
    <citation type="journal article" date="2019" name="Int. J. Syst. Evol. Microbiol.">
        <title>The Global Catalogue of Microorganisms (GCM) 10K type strain sequencing project: providing services to taxonomists for standard genome sequencing and annotation.</title>
        <authorList>
            <consortium name="The Broad Institute Genomics Platform"/>
            <consortium name="The Broad Institute Genome Sequencing Center for Infectious Disease"/>
            <person name="Wu L."/>
            <person name="Ma J."/>
        </authorList>
    </citation>
    <scope>NUCLEOTIDE SEQUENCE [LARGE SCALE GENOMIC DNA]</scope>
    <source>
        <strain evidence="8">KACC 12597</strain>
    </source>
</reference>
<comment type="caution">
    <text evidence="7">The sequence shown here is derived from an EMBL/GenBank/DDBJ whole genome shotgun (WGS) entry which is preliminary data.</text>
</comment>
<dbReference type="PANTHER" id="PTHR10534">
    <property type="entry name" value="PYRIDOXAL KINASE"/>
    <property type="match status" value="1"/>
</dbReference>
<keyword evidence="5" id="KW-0067">ATP-binding</keyword>
<sequence>MTPTRPVPVDVISIQSQVVYGRVGNNAAIPALEACGLLAAAVPTTLLSNTPHYPSVHGGAVPEAWLAGWLDDLEARGIPDRARVVQIGFLGDPAQARILASWWSRIHERHPHLRLHLDPVIGDYDHGVYVADGMAEALTTRLVPAAHGLVPNRFELEQLTGTRLRGLDDCREAARALLHGAAQWIVVTSVQGDPEGAVVQTLLETRDGTSTLFEHPRVPCAVKGVGDYFAARLTGHLLLGCEVSQAVDRACRETTERLDLTRHLGWEELAIHAPGRSAKP</sequence>
<evidence type="ECO:0000256" key="5">
    <source>
        <dbReference type="ARBA" id="ARBA00022840"/>
    </source>
</evidence>
<accession>A0ABW4Y7N4</accession>
<evidence type="ECO:0000259" key="6">
    <source>
        <dbReference type="Pfam" id="PF08543"/>
    </source>
</evidence>
<evidence type="ECO:0000256" key="2">
    <source>
        <dbReference type="ARBA" id="ARBA00022679"/>
    </source>
</evidence>
<evidence type="ECO:0000256" key="1">
    <source>
        <dbReference type="ARBA" id="ARBA00012104"/>
    </source>
</evidence>
<evidence type="ECO:0000256" key="4">
    <source>
        <dbReference type="ARBA" id="ARBA00022777"/>
    </source>
</evidence>
<dbReference type="EC" id="2.7.1.35" evidence="1"/>
<dbReference type="Pfam" id="PF08543">
    <property type="entry name" value="Phos_pyr_kin"/>
    <property type="match status" value="1"/>
</dbReference>
<dbReference type="Proteomes" id="UP001597337">
    <property type="component" value="Unassembled WGS sequence"/>
</dbReference>
<dbReference type="PANTHER" id="PTHR10534:SF15">
    <property type="entry name" value="PYRIDOXINE_PYRIDOXAL_PYRIDOXAMINE KINASE"/>
    <property type="match status" value="1"/>
</dbReference>
<dbReference type="CDD" id="cd01173">
    <property type="entry name" value="pyridoxal_pyridoxamine_kinase"/>
    <property type="match status" value="1"/>
</dbReference>
<dbReference type="GO" id="GO:0016301">
    <property type="term" value="F:kinase activity"/>
    <property type="evidence" value="ECO:0007669"/>
    <property type="project" value="UniProtKB-KW"/>
</dbReference>
<proteinExistence type="predicted"/>
<keyword evidence="8" id="KW-1185">Reference proteome</keyword>
<keyword evidence="3" id="KW-0547">Nucleotide-binding</keyword>
<dbReference type="RefSeq" id="WP_386026212.1">
    <property type="nucleotide sequence ID" value="NZ_JBHUHX010000021.1"/>
</dbReference>
<dbReference type="InterPro" id="IPR029056">
    <property type="entry name" value="Ribokinase-like"/>
</dbReference>
<keyword evidence="2" id="KW-0808">Transferase</keyword>
<dbReference type="Gene3D" id="3.40.1190.20">
    <property type="match status" value="1"/>
</dbReference>
<dbReference type="InterPro" id="IPR004625">
    <property type="entry name" value="PyrdxlKinase"/>
</dbReference>
<dbReference type="SUPFAM" id="SSF53613">
    <property type="entry name" value="Ribokinase-like"/>
    <property type="match status" value="1"/>
</dbReference>
<name>A0ABW4Y7N4_9GAMM</name>
<gene>
    <name evidence="7" type="ORF">ACFSJC_09930</name>
</gene>
<dbReference type="EMBL" id="JBHUHX010000021">
    <property type="protein sequence ID" value="MFD2112156.1"/>
    <property type="molecule type" value="Genomic_DNA"/>
</dbReference>
<dbReference type="InterPro" id="IPR013749">
    <property type="entry name" value="PM/HMP-P_kinase-1"/>
</dbReference>
<organism evidence="7 8">
    <name type="scientific">Thiorhodococcus fuscus</name>
    <dbReference type="NCBI Taxonomy" id="527200"/>
    <lineage>
        <taxon>Bacteria</taxon>
        <taxon>Pseudomonadati</taxon>
        <taxon>Pseudomonadota</taxon>
        <taxon>Gammaproteobacteria</taxon>
        <taxon>Chromatiales</taxon>
        <taxon>Chromatiaceae</taxon>
        <taxon>Thiorhodococcus</taxon>
    </lineage>
</organism>
<feature type="domain" description="Pyridoxamine kinase/Phosphomethylpyrimidine kinase" evidence="6">
    <location>
        <begin position="26"/>
        <end position="258"/>
    </location>
</feature>
<keyword evidence="4 7" id="KW-0418">Kinase</keyword>
<evidence type="ECO:0000313" key="8">
    <source>
        <dbReference type="Proteomes" id="UP001597337"/>
    </source>
</evidence>
<evidence type="ECO:0000256" key="3">
    <source>
        <dbReference type="ARBA" id="ARBA00022741"/>
    </source>
</evidence>
<protein>
    <recommendedName>
        <fullName evidence="1">pyridoxal kinase</fullName>
        <ecNumber evidence="1">2.7.1.35</ecNumber>
    </recommendedName>
</protein>